<dbReference type="AlphaFoldDB" id="A0AA37TNT2"/>
<evidence type="ECO:0008006" key="9">
    <source>
        <dbReference type="Google" id="ProtNLM"/>
    </source>
</evidence>
<dbReference type="Pfam" id="PF00015">
    <property type="entry name" value="MCPsignal"/>
    <property type="match status" value="1"/>
</dbReference>
<gene>
    <name evidence="7" type="ORF">GCM10007890_37460</name>
</gene>
<evidence type="ECO:0000256" key="1">
    <source>
        <dbReference type="ARBA" id="ARBA00023224"/>
    </source>
</evidence>
<dbReference type="PANTHER" id="PTHR32089:SF112">
    <property type="entry name" value="LYSOZYME-LIKE PROTEIN-RELATED"/>
    <property type="match status" value="1"/>
</dbReference>
<reference evidence="8" key="1">
    <citation type="journal article" date="2019" name="Int. J. Syst. Evol. Microbiol.">
        <title>The Global Catalogue of Microorganisms (GCM) 10K type strain sequencing project: providing services to taxonomists for standard genome sequencing and annotation.</title>
        <authorList>
            <consortium name="The Broad Institute Genomics Platform"/>
            <consortium name="The Broad Institute Genome Sequencing Center for Infectious Disease"/>
            <person name="Wu L."/>
            <person name="Ma J."/>
        </authorList>
    </citation>
    <scope>NUCLEOTIDE SEQUENCE [LARGE SCALE GENOMIC DNA]</scope>
    <source>
        <strain evidence="8">NBRC 103632</strain>
    </source>
</reference>
<protein>
    <recommendedName>
        <fullName evidence="9">Methyl-accepting chemotaxis protein</fullName>
    </recommendedName>
</protein>
<dbReference type="SMART" id="SM00283">
    <property type="entry name" value="MA"/>
    <property type="match status" value="1"/>
</dbReference>
<dbReference type="PANTHER" id="PTHR32089">
    <property type="entry name" value="METHYL-ACCEPTING CHEMOTAXIS PROTEIN MCPB"/>
    <property type="match status" value="1"/>
</dbReference>
<dbReference type="Pfam" id="PF00672">
    <property type="entry name" value="HAMP"/>
    <property type="match status" value="1"/>
</dbReference>
<dbReference type="GO" id="GO:0016020">
    <property type="term" value="C:membrane"/>
    <property type="evidence" value="ECO:0007669"/>
    <property type="project" value="InterPro"/>
</dbReference>
<proteinExistence type="inferred from homology"/>
<dbReference type="Gene3D" id="1.10.287.950">
    <property type="entry name" value="Methyl-accepting chemotaxis protein"/>
    <property type="match status" value="1"/>
</dbReference>
<keyword evidence="1 3" id="KW-0807">Transducer</keyword>
<organism evidence="7 8">
    <name type="scientific">Methylobacterium tardum</name>
    <dbReference type="NCBI Taxonomy" id="374432"/>
    <lineage>
        <taxon>Bacteria</taxon>
        <taxon>Pseudomonadati</taxon>
        <taxon>Pseudomonadota</taxon>
        <taxon>Alphaproteobacteria</taxon>
        <taxon>Hyphomicrobiales</taxon>
        <taxon>Methylobacteriaceae</taxon>
        <taxon>Methylobacterium</taxon>
    </lineage>
</organism>
<dbReference type="InterPro" id="IPR004089">
    <property type="entry name" value="MCPsignal_dom"/>
</dbReference>
<dbReference type="PROSITE" id="PS50111">
    <property type="entry name" value="CHEMOTAXIS_TRANSDUC_2"/>
    <property type="match status" value="1"/>
</dbReference>
<comment type="similarity">
    <text evidence="2">Belongs to the methyl-accepting chemotaxis (MCP) protein family.</text>
</comment>
<dbReference type="GO" id="GO:0007165">
    <property type="term" value="P:signal transduction"/>
    <property type="evidence" value="ECO:0007669"/>
    <property type="project" value="UniProtKB-KW"/>
</dbReference>
<accession>A0AA37TNT2</accession>
<evidence type="ECO:0000256" key="3">
    <source>
        <dbReference type="PROSITE-ProRule" id="PRU00284"/>
    </source>
</evidence>
<feature type="domain" description="HAMP" evidence="6">
    <location>
        <begin position="4"/>
        <end position="43"/>
    </location>
</feature>
<comment type="caution">
    <text evidence="7">The sequence shown here is derived from an EMBL/GenBank/DDBJ whole genome shotgun (WGS) entry which is preliminary data.</text>
</comment>
<dbReference type="PROSITE" id="PS50885">
    <property type="entry name" value="HAMP"/>
    <property type="match status" value="1"/>
</dbReference>
<evidence type="ECO:0000256" key="2">
    <source>
        <dbReference type="ARBA" id="ARBA00029447"/>
    </source>
</evidence>
<evidence type="ECO:0000256" key="4">
    <source>
        <dbReference type="SAM" id="MobiDB-lite"/>
    </source>
</evidence>
<feature type="region of interest" description="Disordered" evidence="4">
    <location>
        <begin position="269"/>
        <end position="315"/>
    </location>
</feature>
<dbReference type="EMBL" id="BSPL01000018">
    <property type="protein sequence ID" value="GLS71733.1"/>
    <property type="molecule type" value="Genomic_DNA"/>
</dbReference>
<keyword evidence="8" id="KW-1185">Reference proteome</keyword>
<dbReference type="CDD" id="cd06225">
    <property type="entry name" value="HAMP"/>
    <property type="match status" value="1"/>
</dbReference>
<evidence type="ECO:0000313" key="7">
    <source>
        <dbReference type="EMBL" id="GLS71733.1"/>
    </source>
</evidence>
<evidence type="ECO:0000259" key="6">
    <source>
        <dbReference type="PROSITE" id="PS50885"/>
    </source>
</evidence>
<sequence length="463" mass="47769">MSFVERIGAGDLSGRLEAGIGGEVGRLAATLNAMVAGLSDLARTNRSTTADLTAAATEIRASAQEQAASVEQQFAAVQQTVATVDEITRSGALVTKRAGEVIATAQATAQTVRQGSRAATDTARAMDAIREQGEAVASNIVSLSAKTQAVGDIIESVNDISERTHLLALNAAIEAAAAGESGRSFAVVASEMKLLADQAKAATVQVRAILGEIQRGINTSVMLTEEAVKRAAAGKTRSDTTQQTIAEMAARGGECPDLSADRRLDQPAAVGDRAGHGGVAEHPAGEPADRGRHAAGRDRLGEPHGAGPGADSAGRTLWPLSARAQSRHKDQPMSDPDRPITEGELEPLLKALSRFFEGSGPAFEALFDQARANSIVCAFLLREMTKAGLIEPETLKQEALAATGTLEPPGSGAEVAKLITSLFGGEPAEISPQVVLRVIQGGLGQAAETITSEQADNPGDPTV</sequence>
<dbReference type="Proteomes" id="UP001157440">
    <property type="component" value="Unassembled WGS sequence"/>
</dbReference>
<dbReference type="InterPro" id="IPR003660">
    <property type="entry name" value="HAMP_dom"/>
</dbReference>
<dbReference type="SUPFAM" id="SSF58104">
    <property type="entry name" value="Methyl-accepting chemotaxis protein (MCP) signaling domain"/>
    <property type="match status" value="1"/>
</dbReference>
<evidence type="ECO:0000259" key="5">
    <source>
        <dbReference type="PROSITE" id="PS50111"/>
    </source>
</evidence>
<name>A0AA37TNT2_9HYPH</name>
<feature type="domain" description="Methyl-accepting transducer" evidence="5">
    <location>
        <begin position="48"/>
        <end position="254"/>
    </location>
</feature>
<feature type="compositionally biased region" description="Basic and acidic residues" evidence="4">
    <location>
        <begin position="283"/>
        <end position="302"/>
    </location>
</feature>
<evidence type="ECO:0000313" key="8">
    <source>
        <dbReference type="Proteomes" id="UP001157440"/>
    </source>
</evidence>